<evidence type="ECO:0000313" key="2">
    <source>
        <dbReference type="EMBL" id="RRT47566.1"/>
    </source>
</evidence>
<gene>
    <name evidence="2" type="ORF">B296_00050229</name>
</gene>
<accession>A0A426Y771</accession>
<evidence type="ECO:0000256" key="1">
    <source>
        <dbReference type="SAM" id="MobiDB-lite"/>
    </source>
</evidence>
<feature type="region of interest" description="Disordered" evidence="1">
    <location>
        <begin position="1"/>
        <end position="51"/>
    </location>
</feature>
<reference evidence="2 3" key="1">
    <citation type="journal article" date="2014" name="Agronomy (Basel)">
        <title>A Draft Genome Sequence for Ensete ventricosum, the Drought-Tolerant Tree Against Hunger.</title>
        <authorList>
            <person name="Harrison J."/>
            <person name="Moore K.A."/>
            <person name="Paszkiewicz K."/>
            <person name="Jones T."/>
            <person name="Grant M."/>
            <person name="Ambacheew D."/>
            <person name="Muzemil S."/>
            <person name="Studholme D.J."/>
        </authorList>
    </citation>
    <scope>NUCLEOTIDE SEQUENCE [LARGE SCALE GENOMIC DNA]</scope>
</reference>
<proteinExistence type="predicted"/>
<dbReference type="EMBL" id="AMZH03014481">
    <property type="protein sequence ID" value="RRT47566.1"/>
    <property type="molecule type" value="Genomic_DNA"/>
</dbReference>
<dbReference type="Proteomes" id="UP000287651">
    <property type="component" value="Unassembled WGS sequence"/>
</dbReference>
<organism evidence="2 3">
    <name type="scientific">Ensete ventricosum</name>
    <name type="common">Abyssinian banana</name>
    <name type="synonym">Musa ensete</name>
    <dbReference type="NCBI Taxonomy" id="4639"/>
    <lineage>
        <taxon>Eukaryota</taxon>
        <taxon>Viridiplantae</taxon>
        <taxon>Streptophyta</taxon>
        <taxon>Embryophyta</taxon>
        <taxon>Tracheophyta</taxon>
        <taxon>Spermatophyta</taxon>
        <taxon>Magnoliopsida</taxon>
        <taxon>Liliopsida</taxon>
        <taxon>Zingiberales</taxon>
        <taxon>Musaceae</taxon>
        <taxon>Ensete</taxon>
    </lineage>
</organism>
<name>A0A426Y771_ENSVE</name>
<feature type="compositionally biased region" description="Basic and acidic residues" evidence="1">
    <location>
        <begin position="35"/>
        <end position="44"/>
    </location>
</feature>
<dbReference type="AlphaFoldDB" id="A0A426Y771"/>
<feature type="compositionally biased region" description="Basic and acidic residues" evidence="1">
    <location>
        <begin position="9"/>
        <end position="27"/>
    </location>
</feature>
<evidence type="ECO:0000313" key="3">
    <source>
        <dbReference type="Proteomes" id="UP000287651"/>
    </source>
</evidence>
<comment type="caution">
    <text evidence="2">The sequence shown here is derived from an EMBL/GenBank/DDBJ whole genome shotgun (WGS) entry which is preliminary data.</text>
</comment>
<protein>
    <submittedName>
        <fullName evidence="2">Uncharacterized protein</fullName>
    </submittedName>
</protein>
<sequence>MQNRLLTVDFDRRRPISSDLSRGREKEEEGEEEERSQPREEESRRGRRRGEPGFLPVSCDLLHGLPADLSLQSVYIAARSNLSLPTVLSTASNESNTTSSGLSLHTAAALLRNSQTQPTLLLSSSSSTIAATLGCHPSLGDFTTPALTLLSFVAFNLKIAATLFNQFIDRLEILTS</sequence>